<evidence type="ECO:0000313" key="1">
    <source>
        <dbReference type="EMBL" id="MPC44313.1"/>
    </source>
</evidence>
<keyword evidence="2" id="KW-1185">Reference proteome</keyword>
<organism evidence="1 2">
    <name type="scientific">Portunus trituberculatus</name>
    <name type="common">Swimming crab</name>
    <name type="synonym">Neptunus trituberculatus</name>
    <dbReference type="NCBI Taxonomy" id="210409"/>
    <lineage>
        <taxon>Eukaryota</taxon>
        <taxon>Metazoa</taxon>
        <taxon>Ecdysozoa</taxon>
        <taxon>Arthropoda</taxon>
        <taxon>Crustacea</taxon>
        <taxon>Multicrustacea</taxon>
        <taxon>Malacostraca</taxon>
        <taxon>Eumalacostraca</taxon>
        <taxon>Eucarida</taxon>
        <taxon>Decapoda</taxon>
        <taxon>Pleocyemata</taxon>
        <taxon>Brachyura</taxon>
        <taxon>Eubrachyura</taxon>
        <taxon>Portunoidea</taxon>
        <taxon>Portunidae</taxon>
        <taxon>Portuninae</taxon>
        <taxon>Portunus</taxon>
    </lineage>
</organism>
<name>A0A5B7FGR6_PORTR</name>
<protein>
    <submittedName>
        <fullName evidence="1">Uncharacterized protein</fullName>
    </submittedName>
</protein>
<evidence type="ECO:0000313" key="2">
    <source>
        <dbReference type="Proteomes" id="UP000324222"/>
    </source>
</evidence>
<reference evidence="1 2" key="1">
    <citation type="submission" date="2019-05" db="EMBL/GenBank/DDBJ databases">
        <title>Another draft genome of Portunus trituberculatus and its Hox gene families provides insights of decapod evolution.</title>
        <authorList>
            <person name="Jeong J.-H."/>
            <person name="Song I."/>
            <person name="Kim S."/>
            <person name="Choi T."/>
            <person name="Kim D."/>
            <person name="Ryu S."/>
            <person name="Kim W."/>
        </authorList>
    </citation>
    <scope>NUCLEOTIDE SEQUENCE [LARGE SCALE GENOMIC DNA]</scope>
    <source>
        <tissue evidence="1">Muscle</tissue>
    </source>
</reference>
<dbReference type="Proteomes" id="UP000324222">
    <property type="component" value="Unassembled WGS sequence"/>
</dbReference>
<dbReference type="AlphaFoldDB" id="A0A5B7FGR6"/>
<sequence length="145" mass="16338">MTTINKNKNQSSNKDKAACVIMLTTERRPAVQRRRLKLVVQSRRQKTPAIRQHRQGYSNKGWCSVVSIPLYLTSRQRFSFVIVSSVIKHENDEDCVRAPPSCLYPCRSADGAQGVVVGAQKGGFEDYQLYSCRSLNSIYLGGPDR</sequence>
<comment type="caution">
    <text evidence="1">The sequence shown here is derived from an EMBL/GenBank/DDBJ whole genome shotgun (WGS) entry which is preliminary data.</text>
</comment>
<accession>A0A5B7FGR6</accession>
<gene>
    <name evidence="1" type="ORF">E2C01_037985</name>
</gene>
<proteinExistence type="predicted"/>
<dbReference type="EMBL" id="VSRR010006222">
    <property type="protein sequence ID" value="MPC44313.1"/>
    <property type="molecule type" value="Genomic_DNA"/>
</dbReference>